<dbReference type="RefSeq" id="WP_284376453.1">
    <property type="nucleotide sequence ID" value="NZ_BSNN01000002.1"/>
</dbReference>
<keyword evidence="3" id="KW-1185">Reference proteome</keyword>
<organism evidence="2 3">
    <name type="scientific">Amylibacter marinus</name>
    <dbReference type="NCBI Taxonomy" id="1475483"/>
    <lineage>
        <taxon>Bacteria</taxon>
        <taxon>Pseudomonadati</taxon>
        <taxon>Pseudomonadota</taxon>
        <taxon>Alphaproteobacteria</taxon>
        <taxon>Rhodobacterales</taxon>
        <taxon>Paracoccaceae</taxon>
        <taxon>Amylibacter</taxon>
    </lineage>
</organism>
<name>A0ABQ5VT21_9RHOB</name>
<evidence type="ECO:0000313" key="3">
    <source>
        <dbReference type="Proteomes" id="UP001156694"/>
    </source>
</evidence>
<feature type="signal peptide" evidence="1">
    <location>
        <begin position="1"/>
        <end position="22"/>
    </location>
</feature>
<accession>A0ABQ5VT21</accession>
<dbReference type="EMBL" id="BSNN01000002">
    <property type="protein sequence ID" value="GLQ34587.1"/>
    <property type="molecule type" value="Genomic_DNA"/>
</dbReference>
<comment type="caution">
    <text evidence="2">The sequence shown here is derived from an EMBL/GenBank/DDBJ whole genome shotgun (WGS) entry which is preliminary data.</text>
</comment>
<proteinExistence type="predicted"/>
<keyword evidence="1" id="KW-0732">Signal</keyword>
<gene>
    <name evidence="2" type="ORF">GCM10007939_08700</name>
</gene>
<sequence>MMINTPKIIIVGLLCMAFPALGEEFVTADEFEAMSLNKTLYFNAGGNFHGAEQYFPNRLVTWKFANGDCDQGRWYAEADAICFTYETNPVPQCWNFIRTDTGFYARQLGAAPENDLYLNFINTEELLCEAPFLGASFSQ</sequence>
<evidence type="ECO:0000313" key="2">
    <source>
        <dbReference type="EMBL" id="GLQ34587.1"/>
    </source>
</evidence>
<dbReference type="Proteomes" id="UP001156694">
    <property type="component" value="Unassembled WGS sequence"/>
</dbReference>
<protein>
    <submittedName>
        <fullName evidence="2">Uncharacterized protein</fullName>
    </submittedName>
</protein>
<feature type="chain" id="PRO_5046422882" evidence="1">
    <location>
        <begin position="23"/>
        <end position="139"/>
    </location>
</feature>
<evidence type="ECO:0000256" key="1">
    <source>
        <dbReference type="SAM" id="SignalP"/>
    </source>
</evidence>
<reference evidence="3" key="1">
    <citation type="journal article" date="2019" name="Int. J. Syst. Evol. Microbiol.">
        <title>The Global Catalogue of Microorganisms (GCM) 10K type strain sequencing project: providing services to taxonomists for standard genome sequencing and annotation.</title>
        <authorList>
            <consortium name="The Broad Institute Genomics Platform"/>
            <consortium name="The Broad Institute Genome Sequencing Center for Infectious Disease"/>
            <person name="Wu L."/>
            <person name="Ma J."/>
        </authorList>
    </citation>
    <scope>NUCLEOTIDE SEQUENCE [LARGE SCALE GENOMIC DNA]</scope>
    <source>
        <strain evidence="3">NBRC 110140</strain>
    </source>
</reference>